<dbReference type="InterPro" id="IPR013216">
    <property type="entry name" value="Methyltransf_11"/>
</dbReference>
<dbReference type="Proteomes" id="UP000187313">
    <property type="component" value="Unassembled WGS sequence"/>
</dbReference>
<evidence type="ECO:0000313" key="5">
    <source>
        <dbReference type="Proteomes" id="UP000187313"/>
    </source>
</evidence>
<feature type="domain" description="Glycosyltransferase 2-like" evidence="2">
    <location>
        <begin position="482"/>
        <end position="639"/>
    </location>
</feature>
<dbReference type="PANTHER" id="PTHR43179">
    <property type="entry name" value="RHAMNOSYLTRANSFERASE WBBL"/>
    <property type="match status" value="1"/>
</dbReference>
<dbReference type="PANTHER" id="PTHR43179:SF7">
    <property type="entry name" value="RHAMNOSYLTRANSFERASE WBBL"/>
    <property type="match status" value="1"/>
</dbReference>
<dbReference type="Pfam" id="PF00535">
    <property type="entry name" value="Glycos_transf_2"/>
    <property type="match status" value="2"/>
</dbReference>
<evidence type="ECO:0000256" key="1">
    <source>
        <dbReference type="SAM" id="Coils"/>
    </source>
</evidence>
<feature type="domain" description="Methyltransferase type 11" evidence="3">
    <location>
        <begin position="62"/>
        <end position="113"/>
    </location>
</feature>
<evidence type="ECO:0000259" key="2">
    <source>
        <dbReference type="Pfam" id="PF00535"/>
    </source>
</evidence>
<proteinExistence type="predicted"/>
<organism evidence="4 5">
    <name type="scientific">Paenibacillus odorifer</name>
    <dbReference type="NCBI Taxonomy" id="189426"/>
    <lineage>
        <taxon>Bacteria</taxon>
        <taxon>Bacillati</taxon>
        <taxon>Bacillota</taxon>
        <taxon>Bacilli</taxon>
        <taxon>Bacillales</taxon>
        <taxon>Paenibacillaceae</taxon>
        <taxon>Paenibacillus</taxon>
    </lineage>
</organism>
<evidence type="ECO:0000259" key="3">
    <source>
        <dbReference type="Pfam" id="PF08241"/>
    </source>
</evidence>
<dbReference type="Pfam" id="PF08241">
    <property type="entry name" value="Methyltransf_11"/>
    <property type="match status" value="1"/>
</dbReference>
<feature type="coiled-coil region" evidence="1">
    <location>
        <begin position="270"/>
        <end position="387"/>
    </location>
</feature>
<dbReference type="Gene3D" id="3.90.550.10">
    <property type="entry name" value="Spore Coat Polysaccharide Biosynthesis Protein SpsA, Chain A"/>
    <property type="match status" value="2"/>
</dbReference>
<protein>
    <recommendedName>
        <fullName evidence="6">Glycosyl transferase family 2</fullName>
    </recommendedName>
</protein>
<feature type="domain" description="Glycosyltransferase 2-like" evidence="2">
    <location>
        <begin position="736"/>
        <end position="858"/>
    </location>
</feature>
<dbReference type="SUPFAM" id="SSF53448">
    <property type="entry name" value="Nucleotide-diphospho-sugar transferases"/>
    <property type="match status" value="2"/>
</dbReference>
<keyword evidence="1" id="KW-0175">Coiled coil</keyword>
<dbReference type="EMBL" id="MPTD01000001">
    <property type="protein sequence ID" value="OMD55605.1"/>
    <property type="molecule type" value="Genomic_DNA"/>
</dbReference>
<accession>A0ABX3HXI9</accession>
<gene>
    <name evidence="4" type="ORF">BSK51_00130</name>
</gene>
<dbReference type="InterPro" id="IPR001173">
    <property type="entry name" value="Glyco_trans_2-like"/>
</dbReference>
<dbReference type="SUPFAM" id="SSF53335">
    <property type="entry name" value="S-adenosyl-L-methionine-dependent methyltransferases"/>
    <property type="match status" value="1"/>
</dbReference>
<dbReference type="CDD" id="cd04184">
    <property type="entry name" value="GT2_RfbC_Mx_like"/>
    <property type="match status" value="1"/>
</dbReference>
<reference evidence="4 5" key="1">
    <citation type="submission" date="2016-10" db="EMBL/GenBank/DDBJ databases">
        <title>Paenibacillus species isolates.</title>
        <authorList>
            <person name="Beno S.M."/>
        </authorList>
    </citation>
    <scope>NUCLEOTIDE SEQUENCE [LARGE SCALE GENOMIC DNA]</scope>
    <source>
        <strain evidence="4 5">FSL R5-0923</strain>
    </source>
</reference>
<evidence type="ECO:0008006" key="6">
    <source>
        <dbReference type="Google" id="ProtNLM"/>
    </source>
</evidence>
<dbReference type="Gene3D" id="3.40.50.150">
    <property type="entry name" value="Vaccinia Virus protein VP39"/>
    <property type="match status" value="1"/>
</dbReference>
<evidence type="ECO:0000313" key="4">
    <source>
        <dbReference type="EMBL" id="OMD55605.1"/>
    </source>
</evidence>
<sequence length="1002" mass="115393">MIVPFDQYQRYKHASELINTVREEGQLFSILEVGANEHKNLEKFLSEDRITYLDIVVPDQLKEDPSYIEGDATNMPIEDNKFDFIIALDVFEHISDPLREAFISELMRVSRHGFILAAPFNTPGVEEAEIRANKYFESLYGMNYQWLEEHRQNGLPDRNNLTHFLDSKHWPYLNFSHGSLDIWERMIKIHFLAAGRSSLYDYRSTIDDFYNRNIYNVDYCESSYRNFFFVSENEGIIRKAEALINKRNQQGDYHDLLEKLGYLERDLITISSYDLAHKEYTAKNQELKQKDIQIENISVEMKAREQKEQELSIEVEKLKVELQEVRNHLSVQTMTNESLNVEKVKVAEQFNVAKETIISLEQTIASLEQTKALKDEYINQLELISQQLRLKNRVKKLVPKPIRSKVRLSLSVMRKLKNNPSLFKKGLQEFRHKGARSLNNKIQSVVTVGELTSDYVSQELSADEQACLRAEMEQFINKPMISIVVPVYNVAPKWLELAIESVKNQIYPFWEMCIVDDCSTNADTGRYLDSIKDPRIKIVKLDENSGISNASNKAVSIGSGEYIALLDNDDEIAPHALFEVVKAINEHNADILYSDEDKVDMHGNKKNPLHKPDWSPDLLRSQMYIGHFLVFRRKLFNEVGGFRTEFNGSQDYDLVLRMSEIADKIHHIPKVLYSWRELDTSTALNPYSKPYAHTAGLAALNEHLARVYGADNAYATEDKHLFVYDSRYRVKSAKVSIIIPTKDKVELLEPCISSILQKTDYPDYEILIINNNSVEKETFEWFEKQKLRSSVRIVNANYEFNWSKLNNHGVREASGEIFVFLNNDTLVISEDWLQRLAEKALREDVGTVGGLLLYQDNTIQHAGVVIGLGGWADHIFKGMNPNHFGSPYISPMVTRNVIASTGACLAISKKTLEKIGLFNEDFIICGSDVEISLRSIEHGLVNIYDPHVKLYHLESKSRSSYIPPIDFELSKFFYGPYLEKGDPYFNRNLSLNNLAPKLSQGE</sequence>
<dbReference type="InterPro" id="IPR029044">
    <property type="entry name" value="Nucleotide-diphossugar_trans"/>
</dbReference>
<name>A0ABX3HXI9_9BACL</name>
<dbReference type="CDD" id="cd04186">
    <property type="entry name" value="GT_2_like_c"/>
    <property type="match status" value="1"/>
</dbReference>
<dbReference type="InterPro" id="IPR029063">
    <property type="entry name" value="SAM-dependent_MTases_sf"/>
</dbReference>
<keyword evidence="5" id="KW-1185">Reference proteome</keyword>
<dbReference type="CDD" id="cd02440">
    <property type="entry name" value="AdoMet_MTases"/>
    <property type="match status" value="1"/>
</dbReference>
<comment type="caution">
    <text evidence="4">The sequence shown here is derived from an EMBL/GenBank/DDBJ whole genome shotgun (WGS) entry which is preliminary data.</text>
</comment>